<dbReference type="RefSeq" id="WP_120719755.1">
    <property type="nucleotide sequence ID" value="NZ_CP032698.1"/>
</dbReference>
<keyword evidence="2" id="KW-1185">Reference proteome</keyword>
<evidence type="ECO:0008006" key="3">
    <source>
        <dbReference type="Google" id="ProtNLM"/>
    </source>
</evidence>
<protein>
    <recommendedName>
        <fullName evidence="3">Polyketide cyclase</fullName>
    </recommendedName>
</protein>
<dbReference type="Gene3D" id="3.30.530.20">
    <property type="match status" value="1"/>
</dbReference>
<dbReference type="AlphaFoldDB" id="A0A387H465"/>
<accession>A0A387H465</accession>
<dbReference type="Proteomes" id="UP000271554">
    <property type="component" value="Chromosome"/>
</dbReference>
<evidence type="ECO:0000313" key="1">
    <source>
        <dbReference type="EMBL" id="AYG78505.1"/>
    </source>
</evidence>
<gene>
    <name evidence="1" type="ORF">DWB77_00613</name>
</gene>
<dbReference type="OrthoDB" id="9810827at2"/>
<proteinExistence type="predicted"/>
<evidence type="ECO:0000313" key="2">
    <source>
        <dbReference type="Proteomes" id="UP000271554"/>
    </source>
</evidence>
<dbReference type="KEGG" id="shun:DWB77_00613"/>
<name>A0A387H465_9ACTN</name>
<organism evidence="1 2">
    <name type="scientific">Streptomyces hundungensis</name>
    <dbReference type="NCBI Taxonomy" id="1077946"/>
    <lineage>
        <taxon>Bacteria</taxon>
        <taxon>Bacillati</taxon>
        <taxon>Actinomycetota</taxon>
        <taxon>Actinomycetes</taxon>
        <taxon>Kitasatosporales</taxon>
        <taxon>Streptomycetaceae</taxon>
        <taxon>Streptomyces</taxon>
    </lineage>
</organism>
<dbReference type="SUPFAM" id="SSF55961">
    <property type="entry name" value="Bet v1-like"/>
    <property type="match status" value="1"/>
</dbReference>
<dbReference type="EMBL" id="CP032698">
    <property type="protein sequence ID" value="AYG78505.1"/>
    <property type="molecule type" value="Genomic_DNA"/>
</dbReference>
<reference evidence="1 2" key="1">
    <citation type="submission" date="2018-10" db="EMBL/GenBank/DDBJ databases">
        <title>Relationship between Morphology and Antimicrobial Activity in Streptomyces.</title>
        <authorList>
            <person name="Kang H.J."/>
            <person name="Kim S.B."/>
        </authorList>
    </citation>
    <scope>NUCLEOTIDE SEQUENCE [LARGE SCALE GENOMIC DNA]</scope>
    <source>
        <strain evidence="1 2">BH38</strain>
    </source>
</reference>
<sequence>MWTYEHSIETDAAPEAIWGLWADVPNWGDWNADIANIRISGPFEAGAEIVMTPAGDDPVHLLVAETAVNELFVDEARFDGLLLRTTHRLDQGESLRTQVTYRMEITGTGADEVGPQIGPAITGDWPDTMAALVQLAQAR</sequence>
<dbReference type="InterPro" id="IPR023393">
    <property type="entry name" value="START-like_dom_sf"/>
</dbReference>